<evidence type="ECO:0000259" key="1">
    <source>
        <dbReference type="Pfam" id="PF00144"/>
    </source>
</evidence>
<dbReference type="Gene3D" id="3.40.710.10">
    <property type="entry name" value="DD-peptidase/beta-lactamase superfamily"/>
    <property type="match status" value="1"/>
</dbReference>
<keyword evidence="3" id="KW-1185">Reference proteome</keyword>
<dbReference type="RefSeq" id="WP_345219496.1">
    <property type="nucleotide sequence ID" value="NZ_BAAAXE010000002.1"/>
</dbReference>
<evidence type="ECO:0000313" key="2">
    <source>
        <dbReference type="EMBL" id="MFB9522910.1"/>
    </source>
</evidence>
<keyword evidence="2" id="KW-0378">Hydrolase</keyword>
<accession>A0ABV5PI64</accession>
<proteinExistence type="predicted"/>
<comment type="caution">
    <text evidence="2">The sequence shown here is derived from an EMBL/GenBank/DDBJ whole genome shotgun (WGS) entry which is preliminary data.</text>
</comment>
<dbReference type="InterPro" id="IPR012338">
    <property type="entry name" value="Beta-lactam/transpept-like"/>
</dbReference>
<dbReference type="Proteomes" id="UP001589718">
    <property type="component" value="Unassembled WGS sequence"/>
</dbReference>
<dbReference type="InterPro" id="IPR001466">
    <property type="entry name" value="Beta-lactam-related"/>
</dbReference>
<dbReference type="GO" id="GO:0016787">
    <property type="term" value="F:hydrolase activity"/>
    <property type="evidence" value="ECO:0007669"/>
    <property type="project" value="UniProtKB-KW"/>
</dbReference>
<protein>
    <submittedName>
        <fullName evidence="2">Serine hydrolase domain-containing protein</fullName>
        <ecNumber evidence="2">3.-.-.-</ecNumber>
    </submittedName>
</protein>
<reference evidence="2 3" key="1">
    <citation type="submission" date="2024-09" db="EMBL/GenBank/DDBJ databases">
        <authorList>
            <person name="Sun Q."/>
            <person name="Mori K."/>
        </authorList>
    </citation>
    <scope>NUCLEOTIDE SEQUENCE [LARGE SCALE GENOMIC DNA]</scope>
    <source>
        <strain evidence="2 3">JCM 4362</strain>
    </source>
</reference>
<feature type="domain" description="Beta-lactamase-related" evidence="1">
    <location>
        <begin position="32"/>
        <end position="382"/>
    </location>
</feature>
<evidence type="ECO:0000313" key="3">
    <source>
        <dbReference type="Proteomes" id="UP001589718"/>
    </source>
</evidence>
<dbReference type="EC" id="3.-.-.-" evidence="2"/>
<sequence>MTHPTHPTHPATPDDTPDARRAKVQEVLDWAVAEVGVPGVVAELGDADGHWFGTAGVADLEAGTARQRGEHLHVGSAGKAFTAATVLALEAEGRLSIEDPVKKWLPGVLSVAANGYDGNRITLRHLLSNTGGLFITGLAPEISHRYATRGALAEHRFDLWTTRELLELTVSQPPLAEPGEVFAYSNGGFYLAGAVIEAVTGNSYAEEVARTVAAPLGLTHTFVRPAGDTLYPEPYPRAYSGLFLKDGVNPEDVTAENWRSMFEEPGLPPLDTTEYNSSWAWAAGNVVSTASDMLQVIRAFAAGTLLPEAQHRAMWTTVSTEGAHWMPHSRYGLGVFELDPAVTGGLTLRGMGGSMQGSHIVCVGTPDGERTITLHTNTEFKTWEVMFRAVEAAFGTPRVSGL</sequence>
<name>A0ABV5PI64_STRCM</name>
<dbReference type="Pfam" id="PF00144">
    <property type="entry name" value="Beta-lactamase"/>
    <property type="match status" value="1"/>
</dbReference>
<organism evidence="2 3">
    <name type="scientific">Streptomyces cremeus</name>
    <dbReference type="NCBI Taxonomy" id="66881"/>
    <lineage>
        <taxon>Bacteria</taxon>
        <taxon>Bacillati</taxon>
        <taxon>Actinomycetota</taxon>
        <taxon>Actinomycetes</taxon>
        <taxon>Kitasatosporales</taxon>
        <taxon>Streptomycetaceae</taxon>
        <taxon>Streptomyces</taxon>
    </lineage>
</organism>
<dbReference type="SUPFAM" id="SSF56601">
    <property type="entry name" value="beta-lactamase/transpeptidase-like"/>
    <property type="match status" value="1"/>
</dbReference>
<dbReference type="InterPro" id="IPR050491">
    <property type="entry name" value="AmpC-like"/>
</dbReference>
<dbReference type="EMBL" id="JBHMCR010000015">
    <property type="protein sequence ID" value="MFB9522910.1"/>
    <property type="molecule type" value="Genomic_DNA"/>
</dbReference>
<dbReference type="PANTHER" id="PTHR46825:SF7">
    <property type="entry name" value="D-ALANYL-D-ALANINE CARBOXYPEPTIDASE"/>
    <property type="match status" value="1"/>
</dbReference>
<gene>
    <name evidence="2" type="ORF">ACFFTU_23470</name>
</gene>
<dbReference type="PANTHER" id="PTHR46825">
    <property type="entry name" value="D-ALANYL-D-ALANINE-CARBOXYPEPTIDASE/ENDOPEPTIDASE AMPH"/>
    <property type="match status" value="1"/>
</dbReference>